<keyword evidence="2" id="KW-0238">DNA-binding</keyword>
<dbReference type="PANTHER" id="PTHR38445:SF9">
    <property type="entry name" value="HTH-TYPE TRANSCRIPTIONAL REPRESSOR YTRA"/>
    <property type="match status" value="1"/>
</dbReference>
<evidence type="ECO:0000313" key="5">
    <source>
        <dbReference type="EMBL" id="ABJ84722.1"/>
    </source>
</evidence>
<dbReference type="InterPro" id="IPR000524">
    <property type="entry name" value="Tscrpt_reg_HTH_GntR"/>
</dbReference>
<name>Q020E3_SOLUE</name>
<gene>
    <name evidence="5" type="ordered locus">Acid_3751</name>
</gene>
<keyword evidence="1" id="KW-0805">Transcription regulation</keyword>
<evidence type="ECO:0000256" key="1">
    <source>
        <dbReference type="ARBA" id="ARBA00023015"/>
    </source>
</evidence>
<dbReference type="OrthoDB" id="362473at2"/>
<dbReference type="HOGENOM" id="CLU_017584_10_1_0"/>
<dbReference type="SUPFAM" id="SSF46785">
    <property type="entry name" value="Winged helix' DNA-binding domain"/>
    <property type="match status" value="1"/>
</dbReference>
<sequence>MLFRLNLSAGQPLYLQIVEQIRHAAETGILQDGEQLPGIRTLAEELVVSPNTVIKAYAELEKSGLLAMRQGAGAFVTLKRRTRLATTRMQAARRLVGELIEQLRDDGLADEEIRRAFEAELLQPSAIARPR</sequence>
<evidence type="ECO:0000256" key="2">
    <source>
        <dbReference type="ARBA" id="ARBA00023125"/>
    </source>
</evidence>
<dbReference type="SMART" id="SM00345">
    <property type="entry name" value="HTH_GNTR"/>
    <property type="match status" value="1"/>
</dbReference>
<dbReference type="PANTHER" id="PTHR38445">
    <property type="entry name" value="HTH-TYPE TRANSCRIPTIONAL REPRESSOR YTRA"/>
    <property type="match status" value="1"/>
</dbReference>
<evidence type="ECO:0000256" key="3">
    <source>
        <dbReference type="ARBA" id="ARBA00023163"/>
    </source>
</evidence>
<proteinExistence type="predicted"/>
<dbReference type="CDD" id="cd07377">
    <property type="entry name" value="WHTH_GntR"/>
    <property type="match status" value="1"/>
</dbReference>
<dbReference type="Gene3D" id="1.10.10.10">
    <property type="entry name" value="Winged helix-like DNA-binding domain superfamily/Winged helix DNA-binding domain"/>
    <property type="match status" value="1"/>
</dbReference>
<dbReference type="InterPro" id="IPR036390">
    <property type="entry name" value="WH_DNA-bd_sf"/>
</dbReference>
<dbReference type="eggNOG" id="COG1725">
    <property type="taxonomic scope" value="Bacteria"/>
</dbReference>
<dbReference type="AlphaFoldDB" id="Q020E3"/>
<feature type="domain" description="HTH gntR-type" evidence="4">
    <location>
        <begin position="11"/>
        <end position="79"/>
    </location>
</feature>
<protein>
    <submittedName>
        <fullName evidence="5">Transcriptional regulator, GntR family</fullName>
    </submittedName>
</protein>
<dbReference type="PROSITE" id="PS50949">
    <property type="entry name" value="HTH_GNTR"/>
    <property type="match status" value="1"/>
</dbReference>
<dbReference type="GO" id="GO:0003700">
    <property type="term" value="F:DNA-binding transcription factor activity"/>
    <property type="evidence" value="ECO:0007669"/>
    <property type="project" value="InterPro"/>
</dbReference>
<dbReference type="KEGG" id="sus:Acid_3751"/>
<dbReference type="InParanoid" id="Q020E3"/>
<keyword evidence="3" id="KW-0804">Transcription</keyword>
<evidence type="ECO:0000259" key="4">
    <source>
        <dbReference type="PROSITE" id="PS50949"/>
    </source>
</evidence>
<dbReference type="GO" id="GO:0003677">
    <property type="term" value="F:DNA binding"/>
    <property type="evidence" value="ECO:0007669"/>
    <property type="project" value="UniProtKB-KW"/>
</dbReference>
<dbReference type="InterPro" id="IPR036388">
    <property type="entry name" value="WH-like_DNA-bd_sf"/>
</dbReference>
<dbReference type="STRING" id="234267.Acid_3751"/>
<dbReference type="Pfam" id="PF00392">
    <property type="entry name" value="GntR"/>
    <property type="match status" value="1"/>
</dbReference>
<reference evidence="5" key="1">
    <citation type="submission" date="2006-10" db="EMBL/GenBank/DDBJ databases">
        <title>Complete sequence of Solibacter usitatus Ellin6076.</title>
        <authorList>
            <consortium name="US DOE Joint Genome Institute"/>
            <person name="Copeland A."/>
            <person name="Lucas S."/>
            <person name="Lapidus A."/>
            <person name="Barry K."/>
            <person name="Detter J.C."/>
            <person name="Glavina del Rio T."/>
            <person name="Hammon N."/>
            <person name="Israni S."/>
            <person name="Dalin E."/>
            <person name="Tice H."/>
            <person name="Pitluck S."/>
            <person name="Thompson L.S."/>
            <person name="Brettin T."/>
            <person name="Bruce D."/>
            <person name="Han C."/>
            <person name="Tapia R."/>
            <person name="Gilna P."/>
            <person name="Schmutz J."/>
            <person name="Larimer F."/>
            <person name="Land M."/>
            <person name="Hauser L."/>
            <person name="Kyrpides N."/>
            <person name="Mikhailova N."/>
            <person name="Janssen P.H."/>
            <person name="Kuske C.R."/>
            <person name="Richardson P."/>
        </authorList>
    </citation>
    <scope>NUCLEOTIDE SEQUENCE</scope>
    <source>
        <strain evidence="5">Ellin6076</strain>
    </source>
</reference>
<accession>Q020E3</accession>
<dbReference type="EMBL" id="CP000473">
    <property type="protein sequence ID" value="ABJ84722.1"/>
    <property type="molecule type" value="Genomic_DNA"/>
</dbReference>
<organism evidence="5">
    <name type="scientific">Solibacter usitatus (strain Ellin6076)</name>
    <dbReference type="NCBI Taxonomy" id="234267"/>
    <lineage>
        <taxon>Bacteria</taxon>
        <taxon>Pseudomonadati</taxon>
        <taxon>Acidobacteriota</taxon>
        <taxon>Terriglobia</taxon>
        <taxon>Bryobacterales</taxon>
        <taxon>Solibacteraceae</taxon>
        <taxon>Candidatus Solibacter</taxon>
    </lineage>
</organism>